<dbReference type="InterPro" id="IPR041413">
    <property type="entry name" value="MLTR_LBD"/>
</dbReference>
<dbReference type="Pfam" id="PF17765">
    <property type="entry name" value="MLTR_LBD"/>
    <property type="match status" value="1"/>
</dbReference>
<dbReference type="Gene3D" id="1.10.260.40">
    <property type="entry name" value="lambda repressor-like DNA-binding domains"/>
    <property type="match status" value="1"/>
</dbReference>
<name>A0A849CBH2_9NOCA</name>
<proteinExistence type="predicted"/>
<dbReference type="PANTHER" id="PTHR35010">
    <property type="entry name" value="BLL4672 PROTEIN-RELATED"/>
    <property type="match status" value="1"/>
</dbReference>
<evidence type="ECO:0000313" key="3">
    <source>
        <dbReference type="Proteomes" id="UP000586827"/>
    </source>
</evidence>
<organism evidence="2 3">
    <name type="scientific">Nocardia uniformis</name>
    <dbReference type="NCBI Taxonomy" id="53432"/>
    <lineage>
        <taxon>Bacteria</taxon>
        <taxon>Bacillati</taxon>
        <taxon>Actinomycetota</taxon>
        <taxon>Actinomycetes</taxon>
        <taxon>Mycobacteriales</taxon>
        <taxon>Nocardiaceae</taxon>
        <taxon>Nocardia</taxon>
    </lineage>
</organism>
<dbReference type="InterPro" id="IPR001387">
    <property type="entry name" value="Cro/C1-type_HTH"/>
</dbReference>
<comment type="caution">
    <text evidence="2">The sequence shown here is derived from an EMBL/GenBank/DDBJ whole genome shotgun (WGS) entry which is preliminary data.</text>
</comment>
<dbReference type="Pfam" id="PF13560">
    <property type="entry name" value="HTH_31"/>
    <property type="match status" value="1"/>
</dbReference>
<dbReference type="SMART" id="SM00530">
    <property type="entry name" value="HTH_XRE"/>
    <property type="match status" value="1"/>
</dbReference>
<dbReference type="EMBL" id="JABELX010000007">
    <property type="protein sequence ID" value="NNH72269.1"/>
    <property type="molecule type" value="Genomic_DNA"/>
</dbReference>
<dbReference type="CDD" id="cd00093">
    <property type="entry name" value="HTH_XRE"/>
    <property type="match status" value="1"/>
</dbReference>
<dbReference type="PROSITE" id="PS50943">
    <property type="entry name" value="HTH_CROC1"/>
    <property type="match status" value="1"/>
</dbReference>
<dbReference type="PANTHER" id="PTHR35010:SF2">
    <property type="entry name" value="BLL4672 PROTEIN"/>
    <property type="match status" value="1"/>
</dbReference>
<protein>
    <submittedName>
        <fullName evidence="2">Helix-turn-helix domain-containing protein</fullName>
    </submittedName>
</protein>
<accession>A0A849CBH2</accession>
<feature type="domain" description="HTH cro/C1-type" evidence="1">
    <location>
        <begin position="92"/>
        <end position="146"/>
    </location>
</feature>
<dbReference type="AlphaFoldDB" id="A0A849CBH2"/>
<evidence type="ECO:0000313" key="2">
    <source>
        <dbReference type="EMBL" id="NNH72269.1"/>
    </source>
</evidence>
<dbReference type="SUPFAM" id="SSF47413">
    <property type="entry name" value="lambda repressor-like DNA-binding domains"/>
    <property type="match status" value="1"/>
</dbReference>
<dbReference type="InterPro" id="IPR010982">
    <property type="entry name" value="Lambda_DNA-bd_dom_sf"/>
</dbReference>
<dbReference type="Proteomes" id="UP000586827">
    <property type="component" value="Unassembled WGS sequence"/>
</dbReference>
<gene>
    <name evidence="2" type="ORF">HLB23_20805</name>
</gene>
<dbReference type="GO" id="GO:0003677">
    <property type="term" value="F:DNA binding"/>
    <property type="evidence" value="ECO:0007669"/>
    <property type="project" value="InterPro"/>
</dbReference>
<keyword evidence="3" id="KW-1185">Reference proteome</keyword>
<sequence length="324" mass="36069">MTRVRAVPSLASGVTVRRRTALEALRVGIPGVKPWTCPNLSQLHVSPAAATRLAETVACQTVCLSRTRRWHAHSVREVRRVVEAHEAITGYLRGRREASGLSRAELARKAGVSEGLIQKLEQGTRPPTSTTLGALFDALEVPAVYREYAATVLQPELTPTIDCDDAPNQAELDFLNSLPHPACYQTLPGLDVIAANAAYRRAFPGLEPGTNVIAWMLLNPVARVVIDDWEREAHLQVHAFRHMAPGVTAPHRIEEITRLCARSPDWQRLWSTDIPPADIPRRPVRIRPAEGGDWTTMYVQLLRCELPRRDWWVYSMVPIGDSAD</sequence>
<dbReference type="Gene3D" id="3.30.450.180">
    <property type="match status" value="1"/>
</dbReference>
<evidence type="ECO:0000259" key="1">
    <source>
        <dbReference type="PROSITE" id="PS50943"/>
    </source>
</evidence>
<reference evidence="2 3" key="1">
    <citation type="submission" date="2020-05" db="EMBL/GenBank/DDBJ databases">
        <title>MicrobeNet Type strains.</title>
        <authorList>
            <person name="Nicholson A.C."/>
        </authorList>
    </citation>
    <scope>NUCLEOTIDE SEQUENCE [LARGE SCALE GENOMIC DNA]</scope>
    <source>
        <strain evidence="2 3">JCM 3224</strain>
    </source>
</reference>